<dbReference type="PANTHER" id="PTHR30093:SF2">
    <property type="entry name" value="TYPE II SECRETION SYSTEM PROTEIN H"/>
    <property type="match status" value="1"/>
</dbReference>
<dbReference type="NCBIfam" id="TIGR02532">
    <property type="entry name" value="IV_pilin_GFxxxE"/>
    <property type="match status" value="1"/>
</dbReference>
<feature type="transmembrane region" description="Helical" evidence="1">
    <location>
        <begin position="6"/>
        <end position="31"/>
    </location>
</feature>
<keyword evidence="1" id="KW-0812">Transmembrane</keyword>
<name>A0A844G264_9BACT</name>
<protein>
    <submittedName>
        <fullName evidence="3">DUF1559 domain-containing protein</fullName>
    </submittedName>
</protein>
<keyword evidence="1" id="KW-0472">Membrane</keyword>
<keyword evidence="1" id="KW-1133">Transmembrane helix</keyword>
<dbReference type="SUPFAM" id="SSF54523">
    <property type="entry name" value="Pili subunits"/>
    <property type="match status" value="1"/>
</dbReference>
<evidence type="ECO:0000313" key="3">
    <source>
        <dbReference type="EMBL" id="MST96559.1"/>
    </source>
</evidence>
<reference evidence="3 4" key="1">
    <citation type="submission" date="2019-08" db="EMBL/GenBank/DDBJ databases">
        <title>In-depth cultivation of the pig gut microbiome towards novel bacterial diversity and tailored functional studies.</title>
        <authorList>
            <person name="Wylensek D."/>
            <person name="Hitch T.C.A."/>
            <person name="Clavel T."/>
        </authorList>
    </citation>
    <scope>NUCLEOTIDE SEQUENCE [LARGE SCALE GENOMIC DNA]</scope>
    <source>
        <strain evidence="3 4">BBE-744-WT-12</strain>
    </source>
</reference>
<dbReference type="Proteomes" id="UP000435649">
    <property type="component" value="Unassembled WGS sequence"/>
</dbReference>
<proteinExistence type="predicted"/>
<gene>
    <name evidence="3" type="ORF">FYJ85_05805</name>
</gene>
<dbReference type="InterPro" id="IPR045584">
    <property type="entry name" value="Pilin-like"/>
</dbReference>
<feature type="domain" description="DUF1559" evidence="2">
    <location>
        <begin position="33"/>
        <end position="93"/>
    </location>
</feature>
<sequence>MKVRYHFFTLIELLVVIAIIAILASMLMPALNKARSAARKTTCTGNLKQIFTGLAMYASDYTMYPAACPTKHAQSANQHFWYFKVAPYVGDSRKVSGEDWNMAAAIRQHGVFNCPEVRRATMDDNSYAMNNFGPPVRVLGMNGFVLGSGVDSDTSCYYVRPESRCSRGVADQPAPTNSRIAFVAELGFSEDSPTRIVRQPNFRSGYDLNSTAACNGEEGVTAAFRHSMRKNVLWLDGHVEDVGRGQINWYTVNP</sequence>
<organism evidence="3 4">
    <name type="scientific">Victivallis lenta</name>
    <dbReference type="NCBI Taxonomy" id="2606640"/>
    <lineage>
        <taxon>Bacteria</taxon>
        <taxon>Pseudomonadati</taxon>
        <taxon>Lentisphaerota</taxon>
        <taxon>Lentisphaeria</taxon>
        <taxon>Victivallales</taxon>
        <taxon>Victivallaceae</taxon>
        <taxon>Victivallis</taxon>
    </lineage>
</organism>
<keyword evidence="4" id="KW-1185">Reference proteome</keyword>
<dbReference type="InterPro" id="IPR012902">
    <property type="entry name" value="N_methyl_site"/>
</dbReference>
<evidence type="ECO:0000259" key="2">
    <source>
        <dbReference type="Pfam" id="PF07596"/>
    </source>
</evidence>
<dbReference type="AlphaFoldDB" id="A0A844G264"/>
<dbReference type="RefSeq" id="WP_154417368.1">
    <property type="nucleotide sequence ID" value="NZ_VUNS01000004.1"/>
</dbReference>
<evidence type="ECO:0000313" key="4">
    <source>
        <dbReference type="Proteomes" id="UP000435649"/>
    </source>
</evidence>
<comment type="caution">
    <text evidence="3">The sequence shown here is derived from an EMBL/GenBank/DDBJ whole genome shotgun (WGS) entry which is preliminary data.</text>
</comment>
<accession>A0A844G264</accession>
<dbReference type="Pfam" id="PF07596">
    <property type="entry name" value="SBP_bac_10"/>
    <property type="match status" value="1"/>
</dbReference>
<dbReference type="PANTHER" id="PTHR30093">
    <property type="entry name" value="GENERAL SECRETION PATHWAY PROTEIN G"/>
    <property type="match status" value="1"/>
</dbReference>
<dbReference type="Gene3D" id="3.30.700.10">
    <property type="entry name" value="Glycoprotein, Type 4 Pilin"/>
    <property type="match status" value="1"/>
</dbReference>
<dbReference type="InterPro" id="IPR011453">
    <property type="entry name" value="DUF1559"/>
</dbReference>
<evidence type="ECO:0000256" key="1">
    <source>
        <dbReference type="SAM" id="Phobius"/>
    </source>
</evidence>
<dbReference type="EMBL" id="VUNS01000004">
    <property type="protein sequence ID" value="MST96559.1"/>
    <property type="molecule type" value="Genomic_DNA"/>
</dbReference>